<dbReference type="Pfam" id="PF18383">
    <property type="entry name" value="IFT81_CH"/>
    <property type="match status" value="1"/>
</dbReference>
<comment type="subcellular location">
    <subcellularLocation>
        <location evidence="2">Cell projection</location>
        <location evidence="2">Cilium</location>
    </subcellularLocation>
    <subcellularLocation>
        <location evidence="1 14">Nucleus</location>
    </subcellularLocation>
</comment>
<evidence type="ECO:0000256" key="15">
    <source>
        <dbReference type="SAM" id="Coils"/>
    </source>
</evidence>
<dbReference type="Proteomes" id="UP000092461">
    <property type="component" value="Unassembled WGS sequence"/>
</dbReference>
<sequence>MLNQVAVEALYSATYVENYLDSVENLPDDVQNSAISSGSSAKMLNQVAVEALYSATYVENYLDSVENLPDDVQKYLSRIREIDVQFRAHLRDSDYYYEQWSNCPTSELESANAKRSRAMARIQQSFIASQELGDEKLQIVTQLQELIDQKTRQLEHDFKNLDYGKDDVINDVPQKEQRLPSPTMNLSITGLTTAQQIFVASPVAASTSGSGTTTARESFSGSNSNGERASKRARRTRADTLVGSADPGTSDNNTTVNEVTPAKQSNNTTQNTGSVQKKGTGQTGKKKKRKARGGAAQGSGNNQTRDRDDTPPAEEPIDPDEPTYCLCDQISFGEMILCDNDLCPIEWFHFSCVSLMSKPKGKWYCPNCRGDRPNMEDLKELVNKVNSILDTNYNMISFDSLSPEGLIQVLVDVLAKLECCEHLDARGGNFEEVNRKIIESLKCIQYRPKEEFTKNPEMFRRGLANGEKKVIYPIISWIWANKDTIKEVAYLSKYLMPLNLPIEARAIPEISRLWEQYQTVMQDFVDIHRAYSVAQGEGNRAKELKNDIGAIEMEIENVKKRLERTQLRLDKIPQQELFLEAGRALRIEKDRNKELESQLDEQKRTIERNNLLHSRLQKELSTAQMVTASTGPKNLLDTLIDETQVLDFMLKQKLPVELKEKQDEIVLMQRVLEEPKITEEYLTELNRKIEEVNQEVQSLVEARMHEHSAHNDTLGPFKQQAAMVRRNKELTLEQLDKTTRELRELNATLEVKQKELQDTVGEVILRGDELKNYVNTLRAKSSVYKQHRAELASLQSEEMDLQKTFDNLKSQDPSIQASFTEEGSTEEDILRPSSPQEAQGVAELSRLVEGLSRATMAARERLAYDALSATLKAESASMQKDCNETEALIGNYEEEWRELQLEQERIEQLLKGMGQDAADTTAASSIGESLTHQIRDEEKAISSLNEENQRLLSLRDKREKQVELWGDLNKILQVKIQCQRERKNQGIGGVLHVDRGAETFTLQ</sequence>
<dbReference type="InterPro" id="IPR029600">
    <property type="entry name" value="IFT81"/>
</dbReference>
<dbReference type="InterPro" id="IPR028643">
    <property type="entry name" value="ING1_PHD_Znf"/>
</dbReference>
<feature type="compositionally biased region" description="Low complexity" evidence="16">
    <location>
        <begin position="203"/>
        <end position="215"/>
    </location>
</feature>
<dbReference type="InterPro" id="IPR013083">
    <property type="entry name" value="Znf_RING/FYVE/PHD"/>
</dbReference>
<dbReference type="SUPFAM" id="SSF57903">
    <property type="entry name" value="FYVE/PHD zinc finger"/>
    <property type="match status" value="1"/>
</dbReference>
<evidence type="ECO:0000256" key="6">
    <source>
        <dbReference type="ARBA" id="ARBA00022794"/>
    </source>
</evidence>
<proteinExistence type="inferred from homology"/>
<dbReference type="GO" id="GO:0060271">
    <property type="term" value="P:cilium assembly"/>
    <property type="evidence" value="ECO:0007669"/>
    <property type="project" value="InterPro"/>
</dbReference>
<dbReference type="CDD" id="cd16857">
    <property type="entry name" value="ING_ING1_2"/>
    <property type="match status" value="1"/>
</dbReference>
<dbReference type="Gene3D" id="3.30.40.10">
    <property type="entry name" value="Zinc/RING finger domain, C3HC4 (zinc finger)"/>
    <property type="match status" value="1"/>
</dbReference>
<dbReference type="GO" id="GO:0030992">
    <property type="term" value="C:intraciliary transport particle B"/>
    <property type="evidence" value="ECO:0007669"/>
    <property type="project" value="InterPro"/>
</dbReference>
<dbReference type="EMBL" id="AJWK01017063">
    <property type="status" value="NOT_ANNOTATED_CDS"/>
    <property type="molecule type" value="Genomic_DNA"/>
</dbReference>
<organism evidence="18 19">
    <name type="scientific">Lutzomyia longipalpis</name>
    <name type="common">Sand fly</name>
    <dbReference type="NCBI Taxonomy" id="7200"/>
    <lineage>
        <taxon>Eukaryota</taxon>
        <taxon>Metazoa</taxon>
        <taxon>Ecdysozoa</taxon>
        <taxon>Arthropoda</taxon>
        <taxon>Hexapoda</taxon>
        <taxon>Insecta</taxon>
        <taxon>Pterygota</taxon>
        <taxon>Neoptera</taxon>
        <taxon>Endopterygota</taxon>
        <taxon>Diptera</taxon>
        <taxon>Nematocera</taxon>
        <taxon>Psychodoidea</taxon>
        <taxon>Psychodidae</taxon>
        <taxon>Lutzomyia</taxon>
        <taxon>Lutzomyia</taxon>
    </lineage>
</organism>
<evidence type="ECO:0000256" key="9">
    <source>
        <dbReference type="ARBA" id="ARBA00023069"/>
    </source>
</evidence>
<comment type="domain">
    <text evidence="14">The PHD-type zinc finger mediates the binding to H3K4me3.</text>
</comment>
<dbReference type="GO" id="GO:0006325">
    <property type="term" value="P:chromatin organization"/>
    <property type="evidence" value="ECO:0007669"/>
    <property type="project" value="UniProtKB-KW"/>
</dbReference>
<keyword evidence="14" id="KW-0156">Chromatin regulator</keyword>
<dbReference type="Gene3D" id="6.10.140.1740">
    <property type="match status" value="1"/>
</dbReference>
<accession>A0A1B0CLA6</accession>
<comment type="similarity">
    <text evidence="3 14">Belongs to the ING family.</text>
</comment>
<dbReference type="VEuPathDB" id="VectorBase:LLOJ005393"/>
<keyword evidence="11" id="KW-0966">Cell projection</keyword>
<dbReference type="VEuPathDB" id="VectorBase:LLONM1_001055"/>
<dbReference type="SMART" id="SM00249">
    <property type="entry name" value="PHD"/>
    <property type="match status" value="1"/>
</dbReference>
<keyword evidence="8 15" id="KW-0175">Coiled coil</keyword>
<comment type="function">
    <text evidence="14">Component of an histone acetyltransferase complex.</text>
</comment>
<feature type="compositionally biased region" description="Polar residues" evidence="16">
    <location>
        <begin position="216"/>
        <end position="227"/>
    </location>
</feature>
<dbReference type="GO" id="GO:0036064">
    <property type="term" value="C:ciliary basal body"/>
    <property type="evidence" value="ECO:0007669"/>
    <property type="project" value="TreeGrafter"/>
</dbReference>
<evidence type="ECO:0000256" key="11">
    <source>
        <dbReference type="ARBA" id="ARBA00023273"/>
    </source>
</evidence>
<dbReference type="EMBL" id="AJWK01017061">
    <property type="status" value="NOT_ANNOTATED_CDS"/>
    <property type="molecule type" value="Genomic_DNA"/>
</dbReference>
<dbReference type="CDD" id="cd15584">
    <property type="entry name" value="PHD_ING1_2"/>
    <property type="match status" value="1"/>
</dbReference>
<dbReference type="VEuPathDB" id="VectorBase:LLONM1_008792"/>
<dbReference type="FunFam" id="3.30.40.10:FF:000021">
    <property type="entry name" value="Inhibitor of growth 2b"/>
    <property type="match status" value="1"/>
</dbReference>
<feature type="domain" description="PHD-type" evidence="17">
    <location>
        <begin position="322"/>
        <end position="371"/>
    </location>
</feature>
<dbReference type="GO" id="GO:0015631">
    <property type="term" value="F:tubulin binding"/>
    <property type="evidence" value="ECO:0007669"/>
    <property type="project" value="InterPro"/>
</dbReference>
<dbReference type="PROSITE" id="PS50016">
    <property type="entry name" value="ZF_PHD_2"/>
    <property type="match status" value="1"/>
</dbReference>
<dbReference type="PROSITE" id="PS01359">
    <property type="entry name" value="ZF_PHD_1"/>
    <property type="match status" value="1"/>
</dbReference>
<dbReference type="EMBL" id="AJWK01017062">
    <property type="status" value="NOT_ANNOTATED_CDS"/>
    <property type="molecule type" value="Genomic_DNA"/>
</dbReference>
<evidence type="ECO:0000256" key="13">
    <source>
        <dbReference type="PROSITE-ProRule" id="PRU00146"/>
    </source>
</evidence>
<reference evidence="18" key="1">
    <citation type="submission" date="2020-05" db="UniProtKB">
        <authorList>
            <consortium name="EnsemblMetazoa"/>
        </authorList>
    </citation>
    <scope>IDENTIFICATION</scope>
    <source>
        <strain evidence="18">Jacobina</strain>
    </source>
</reference>
<feature type="compositionally biased region" description="Acidic residues" evidence="16">
    <location>
        <begin position="311"/>
        <end position="321"/>
    </location>
</feature>
<evidence type="ECO:0000256" key="7">
    <source>
        <dbReference type="ARBA" id="ARBA00022833"/>
    </source>
</evidence>
<evidence type="ECO:0000259" key="17">
    <source>
        <dbReference type="PROSITE" id="PS50016"/>
    </source>
</evidence>
<evidence type="ECO:0000256" key="14">
    <source>
        <dbReference type="RuleBase" id="RU361213"/>
    </source>
</evidence>
<keyword evidence="10 14" id="KW-0539">Nucleus</keyword>
<evidence type="ECO:0000256" key="1">
    <source>
        <dbReference type="ARBA" id="ARBA00004123"/>
    </source>
</evidence>
<dbReference type="InterPro" id="IPR041146">
    <property type="entry name" value="IFT81_CH"/>
</dbReference>
<dbReference type="InterPro" id="IPR024610">
    <property type="entry name" value="ING_N_histone-binding"/>
</dbReference>
<feature type="coiled-coil region" evidence="15">
    <location>
        <begin position="541"/>
        <end position="619"/>
    </location>
</feature>
<keyword evidence="6" id="KW-0970">Cilium biogenesis/degradation</keyword>
<feature type="compositionally biased region" description="Polar residues" evidence="16">
    <location>
        <begin position="247"/>
        <end position="271"/>
    </location>
</feature>
<dbReference type="InterPro" id="IPR019787">
    <property type="entry name" value="Znf_PHD-finger"/>
</dbReference>
<dbReference type="InterPro" id="IPR043016">
    <property type="entry name" value="IFT81_N_sf"/>
</dbReference>
<feature type="coiled-coil region" evidence="15">
    <location>
        <begin position="682"/>
        <end position="811"/>
    </location>
</feature>
<dbReference type="InterPro" id="IPR019786">
    <property type="entry name" value="Zinc_finger_PHD-type_CS"/>
</dbReference>
<comment type="similarity">
    <text evidence="12">Belongs to the IFT81 family.</text>
</comment>
<evidence type="ECO:0000256" key="8">
    <source>
        <dbReference type="ARBA" id="ARBA00023054"/>
    </source>
</evidence>
<evidence type="ECO:0000256" key="10">
    <source>
        <dbReference type="ARBA" id="ARBA00023242"/>
    </source>
</evidence>
<keyword evidence="9" id="KW-0969">Cilium</keyword>
<dbReference type="GO" id="GO:0005634">
    <property type="term" value="C:nucleus"/>
    <property type="evidence" value="ECO:0007669"/>
    <property type="project" value="UniProtKB-SubCell"/>
</dbReference>
<dbReference type="InterPro" id="IPR011011">
    <property type="entry name" value="Znf_FYVE_PHD"/>
</dbReference>
<dbReference type="Pfam" id="PF12998">
    <property type="entry name" value="ING"/>
    <property type="match status" value="1"/>
</dbReference>
<comment type="subunit">
    <text evidence="14">Component of an histone acetyltransferase complex. Interacts with H3K4me3 and to a lesser extent with H3K4me2.</text>
</comment>
<dbReference type="SMART" id="SM01408">
    <property type="entry name" value="ING"/>
    <property type="match status" value="1"/>
</dbReference>
<dbReference type="GO" id="GO:0042073">
    <property type="term" value="P:intraciliary transport"/>
    <property type="evidence" value="ECO:0007669"/>
    <property type="project" value="InterPro"/>
</dbReference>
<dbReference type="AlphaFoldDB" id="A0A1B0CLA6"/>
<evidence type="ECO:0000256" key="2">
    <source>
        <dbReference type="ARBA" id="ARBA00004138"/>
    </source>
</evidence>
<dbReference type="PANTHER" id="PTHR15614:SF2">
    <property type="entry name" value="INTRAFLAGELLAR TRANSPORT PROTEIN 81 HOMOLOG"/>
    <property type="match status" value="1"/>
</dbReference>
<evidence type="ECO:0000256" key="4">
    <source>
        <dbReference type="ARBA" id="ARBA00022723"/>
    </source>
</evidence>
<evidence type="ECO:0000256" key="5">
    <source>
        <dbReference type="ARBA" id="ARBA00022771"/>
    </source>
</evidence>
<dbReference type="Gene3D" id="1.10.418.70">
    <property type="entry name" value="Intraflagellar transport protein 81, N-terminal domain"/>
    <property type="match status" value="1"/>
</dbReference>
<keyword evidence="7 14" id="KW-0862">Zinc</keyword>
<evidence type="ECO:0000256" key="12">
    <source>
        <dbReference type="ARBA" id="ARBA00043983"/>
    </source>
</evidence>
<feature type="region of interest" description="Disordered" evidence="16">
    <location>
        <begin position="203"/>
        <end position="321"/>
    </location>
</feature>
<protein>
    <recommendedName>
        <fullName evidence="14">Inhibitor of growth protein</fullName>
    </recommendedName>
</protein>
<keyword evidence="5 13" id="KW-0863">Zinc-finger</keyword>
<keyword evidence="4 14" id="KW-0479">Metal-binding</keyword>
<dbReference type="InterPro" id="IPR001965">
    <property type="entry name" value="Znf_PHD"/>
</dbReference>
<evidence type="ECO:0000256" key="3">
    <source>
        <dbReference type="ARBA" id="ARBA00010210"/>
    </source>
</evidence>
<dbReference type="EnsemblMetazoa" id="LLOJ005393-RA">
    <property type="protein sequence ID" value="LLOJ005393-PA"/>
    <property type="gene ID" value="LLOJ005393"/>
</dbReference>
<evidence type="ECO:0000256" key="16">
    <source>
        <dbReference type="SAM" id="MobiDB-lite"/>
    </source>
</evidence>
<keyword evidence="19" id="KW-1185">Reference proteome</keyword>
<evidence type="ECO:0000313" key="19">
    <source>
        <dbReference type="Proteomes" id="UP000092461"/>
    </source>
</evidence>
<name>A0A1B0CLA6_LUTLO</name>
<dbReference type="GO" id="GO:0008270">
    <property type="term" value="F:zinc ion binding"/>
    <property type="evidence" value="ECO:0007669"/>
    <property type="project" value="UniProtKB-KW"/>
</dbReference>
<evidence type="ECO:0000313" key="18">
    <source>
        <dbReference type="EnsemblMetazoa" id="LLOJ005393-PA"/>
    </source>
</evidence>
<feature type="coiled-coil region" evidence="15">
    <location>
        <begin position="875"/>
        <end position="961"/>
    </location>
</feature>
<dbReference type="PANTHER" id="PTHR15614">
    <property type="entry name" value="INTRAFLAGELLAR TRANSPORT PROTEIN 81 HOMOLOG"/>
    <property type="match status" value="1"/>
</dbReference>